<dbReference type="RefSeq" id="WP_193906366.1">
    <property type="nucleotide sequence ID" value="NZ_PRDL01000001.1"/>
</dbReference>
<evidence type="ECO:0000313" key="1">
    <source>
        <dbReference type="EMBL" id="MBE8715764.1"/>
    </source>
</evidence>
<comment type="caution">
    <text evidence="1">The sequence shown here is derived from an EMBL/GenBank/DDBJ whole genome shotgun (WGS) entry which is preliminary data.</text>
</comment>
<keyword evidence="2" id="KW-1185">Reference proteome</keyword>
<name>A0A928V343_9GAMM</name>
<proteinExistence type="predicted"/>
<dbReference type="AlphaFoldDB" id="A0A928V343"/>
<dbReference type="Proteomes" id="UP000652567">
    <property type="component" value="Unassembled WGS sequence"/>
</dbReference>
<sequence length="262" mass="30055">MSENYKARKFSRVAQRFVCPIYKKDGLGGFYFSSTITFVKYKSEFFCIFAAHALDKSEIGIENFGVFAIDGSFISLAEITHTYKIYTEYDIVICNTIYKIEDKNYFDIEDIRPSKSFKENGFAWIGFPQAKAVKNIHKTKSTKPHIAQYVTHLSDGTLKWENAKFLLLGSELYSKTSTDLIGKHDNENVTYEHEGYKHKGYSLRGMSGGAFFHVDREINFESPEIDSYFFAGIGLEYNDRDKVIKGRSRSLILNLIIDFLGS</sequence>
<reference evidence="1" key="1">
    <citation type="submission" date="2018-07" db="EMBL/GenBank/DDBJ databases">
        <title>Genome assembly of strain Ka43.</title>
        <authorList>
            <person name="Kukolya J."/>
            <person name="Nagy I."/>
            <person name="Horvath B."/>
            <person name="Toth A."/>
        </authorList>
    </citation>
    <scope>NUCLEOTIDE SEQUENCE</scope>
    <source>
        <strain evidence="1">KB43</strain>
    </source>
</reference>
<protein>
    <submittedName>
        <fullName evidence="1">Uncharacterized protein</fullName>
    </submittedName>
</protein>
<accession>A0A928V343</accession>
<gene>
    <name evidence="1" type="ORF">C4F51_01010</name>
</gene>
<organism evidence="1 2">
    <name type="scientific">Cellvibrio polysaccharolyticus</name>
    <dbReference type="NCBI Taxonomy" id="2082724"/>
    <lineage>
        <taxon>Bacteria</taxon>
        <taxon>Pseudomonadati</taxon>
        <taxon>Pseudomonadota</taxon>
        <taxon>Gammaproteobacteria</taxon>
        <taxon>Cellvibrionales</taxon>
        <taxon>Cellvibrionaceae</taxon>
        <taxon>Cellvibrio</taxon>
    </lineage>
</organism>
<dbReference type="EMBL" id="PRDL01000001">
    <property type="protein sequence ID" value="MBE8715764.1"/>
    <property type="molecule type" value="Genomic_DNA"/>
</dbReference>
<evidence type="ECO:0000313" key="2">
    <source>
        <dbReference type="Proteomes" id="UP000652567"/>
    </source>
</evidence>